<dbReference type="GO" id="GO:0046592">
    <property type="term" value="F:polyamine oxidase activity"/>
    <property type="evidence" value="ECO:0007669"/>
    <property type="project" value="TreeGrafter"/>
</dbReference>
<proteinExistence type="predicted"/>
<dbReference type="PANTHER" id="PTHR10742">
    <property type="entry name" value="FLAVIN MONOAMINE OXIDASE"/>
    <property type="match status" value="1"/>
</dbReference>
<gene>
    <name evidence="3" type="ORF">ILUMI_17148</name>
</gene>
<dbReference type="Gene3D" id="3.90.660.10">
    <property type="match status" value="1"/>
</dbReference>
<evidence type="ECO:0000313" key="4">
    <source>
        <dbReference type="Proteomes" id="UP000801492"/>
    </source>
</evidence>
<feature type="domain" description="Amine oxidase" evidence="2">
    <location>
        <begin position="38"/>
        <end position="498"/>
    </location>
</feature>
<dbReference type="PANTHER" id="PTHR10742:SF398">
    <property type="entry name" value="AMINE OXIDASE DOMAIN-CONTAINING PROTEIN-RELATED"/>
    <property type="match status" value="1"/>
</dbReference>
<dbReference type="OrthoDB" id="5046242at2759"/>
<dbReference type="AlphaFoldDB" id="A0A8K0CKM3"/>
<evidence type="ECO:0000259" key="2">
    <source>
        <dbReference type="Pfam" id="PF01593"/>
    </source>
</evidence>
<dbReference type="InterPro" id="IPR050281">
    <property type="entry name" value="Flavin_monoamine_oxidase"/>
</dbReference>
<dbReference type="SUPFAM" id="SSF51905">
    <property type="entry name" value="FAD/NAD(P)-binding domain"/>
    <property type="match status" value="1"/>
</dbReference>
<dbReference type="EMBL" id="VTPC01071577">
    <property type="protein sequence ID" value="KAF2889025.1"/>
    <property type="molecule type" value="Genomic_DNA"/>
</dbReference>
<dbReference type="InterPro" id="IPR036188">
    <property type="entry name" value="FAD/NAD-bd_sf"/>
</dbReference>
<organism evidence="3 4">
    <name type="scientific">Ignelater luminosus</name>
    <name type="common">Cucubano</name>
    <name type="synonym">Pyrophorus luminosus</name>
    <dbReference type="NCBI Taxonomy" id="2038154"/>
    <lineage>
        <taxon>Eukaryota</taxon>
        <taxon>Metazoa</taxon>
        <taxon>Ecdysozoa</taxon>
        <taxon>Arthropoda</taxon>
        <taxon>Hexapoda</taxon>
        <taxon>Insecta</taxon>
        <taxon>Pterygota</taxon>
        <taxon>Neoptera</taxon>
        <taxon>Endopterygota</taxon>
        <taxon>Coleoptera</taxon>
        <taxon>Polyphaga</taxon>
        <taxon>Elateriformia</taxon>
        <taxon>Elateroidea</taxon>
        <taxon>Elateridae</taxon>
        <taxon>Agrypninae</taxon>
        <taxon>Pyrophorini</taxon>
        <taxon>Ignelater</taxon>
    </lineage>
</organism>
<name>A0A8K0CKM3_IGNLU</name>
<dbReference type="InterPro" id="IPR002937">
    <property type="entry name" value="Amino_oxidase"/>
</dbReference>
<reference evidence="3" key="1">
    <citation type="submission" date="2019-08" db="EMBL/GenBank/DDBJ databases">
        <title>The genome of the North American firefly Photinus pyralis.</title>
        <authorList>
            <consortium name="Photinus pyralis genome working group"/>
            <person name="Fallon T.R."/>
            <person name="Sander Lower S.E."/>
            <person name="Weng J.-K."/>
        </authorList>
    </citation>
    <scope>NUCLEOTIDE SEQUENCE</scope>
    <source>
        <strain evidence="3">TRF0915ILg1</strain>
        <tissue evidence="3">Whole body</tissue>
    </source>
</reference>
<dbReference type="Pfam" id="PF01593">
    <property type="entry name" value="Amino_oxidase"/>
    <property type="match status" value="1"/>
</dbReference>
<sequence>MLNLMNSINVSVAIFFAFSLTFQCSATPSVIIVGAGSAGIAAASKLLQNNITNVIILEAENRIGGRIYSVKFGDAFVDLGAQWCHGEKNNIVHEMVMNLNLLRPGIENYDYYSSSGKILNKTFVDELYSLFLTIYYEDKNDNKTSLGDYIIKRYNDYVLQKYAENRQNLKLAKECLDIFMKAALSEQGAFSWFDISANDDYELCEGNQLQNWKGRGYKTILDVLMQKYPNPKNRLPIEDKIFLNKEVAAIEWNNKYYGYSENVAVKCRDGSVYYADHVIFTPSLAVLKNNYRSLFHPALPKEKANIIEALGIGAVLKIFLHFPYKWWPDSSGIVFIWPENKKGLLRKFRKELMENGTSWITNLAGLFVVEKENPNVLSAWFLGRFVPEIETYSDDLLVNGIMFVLNTFAKHDFPNILKPNSVIRNNWYSNRHFRGVYSYQTIKSRQYEDSPEIILSKPLASSDGKQTLLFAGEATHPIYYSTVHGAIETGFREAQRIIDIYKLNYVKYKYNL</sequence>
<feature type="signal peptide" evidence="1">
    <location>
        <begin position="1"/>
        <end position="26"/>
    </location>
</feature>
<dbReference type="SUPFAM" id="SSF54373">
    <property type="entry name" value="FAD-linked reductases, C-terminal domain"/>
    <property type="match status" value="1"/>
</dbReference>
<accession>A0A8K0CKM3</accession>
<dbReference type="Gene3D" id="3.50.50.60">
    <property type="entry name" value="FAD/NAD(P)-binding domain"/>
    <property type="match status" value="1"/>
</dbReference>
<dbReference type="Proteomes" id="UP000801492">
    <property type="component" value="Unassembled WGS sequence"/>
</dbReference>
<keyword evidence="1" id="KW-0732">Signal</keyword>
<comment type="caution">
    <text evidence="3">The sequence shown here is derived from an EMBL/GenBank/DDBJ whole genome shotgun (WGS) entry which is preliminary data.</text>
</comment>
<feature type="chain" id="PRO_5035454812" description="Amine oxidase domain-containing protein" evidence="1">
    <location>
        <begin position="27"/>
        <end position="512"/>
    </location>
</feature>
<protein>
    <recommendedName>
        <fullName evidence="2">Amine oxidase domain-containing protein</fullName>
    </recommendedName>
</protein>
<evidence type="ECO:0000256" key="1">
    <source>
        <dbReference type="SAM" id="SignalP"/>
    </source>
</evidence>
<evidence type="ECO:0000313" key="3">
    <source>
        <dbReference type="EMBL" id="KAF2889025.1"/>
    </source>
</evidence>
<keyword evidence="4" id="KW-1185">Reference proteome</keyword>